<comment type="caution">
    <text evidence="2">The sequence shown here is derived from an EMBL/GenBank/DDBJ whole genome shotgun (WGS) entry which is preliminary data.</text>
</comment>
<accession>A0ABW0EBV1</accession>
<keyword evidence="1" id="KW-0472">Membrane</keyword>
<keyword evidence="3" id="KW-1185">Reference proteome</keyword>
<organism evidence="2 3">
    <name type="scientific">Adhaeribacter terreus</name>
    <dbReference type="NCBI Taxonomy" id="529703"/>
    <lineage>
        <taxon>Bacteria</taxon>
        <taxon>Pseudomonadati</taxon>
        <taxon>Bacteroidota</taxon>
        <taxon>Cytophagia</taxon>
        <taxon>Cytophagales</taxon>
        <taxon>Hymenobacteraceae</taxon>
        <taxon>Adhaeribacter</taxon>
    </lineage>
</organism>
<protein>
    <submittedName>
        <fullName evidence="2">Uncharacterized protein</fullName>
    </submittedName>
</protein>
<dbReference type="EMBL" id="JBHSKT010000009">
    <property type="protein sequence ID" value="MFC5271853.1"/>
    <property type="molecule type" value="Genomic_DNA"/>
</dbReference>
<evidence type="ECO:0000313" key="2">
    <source>
        <dbReference type="EMBL" id="MFC5271853.1"/>
    </source>
</evidence>
<sequence length="213" mass="23550">MAQQTFFLNNNPTETITLTWGFNWKNLKIAYLDQLVGEITTKKGLLQGQEFTLPDNKVVSVKLKGSFMPQLEVLVNNEPLSGSATHPATVVEQAFKLSLILGALNFVLGFIAIFWPAEVLLRLGMGLETVFTGLLIMALAYGIKKRSMAALIASISFWILDYGLSIYFASQNEGSVNPSSGLIMRMVIVFTLYRAIAALKQLKQKQSEIQLAN</sequence>
<dbReference type="RefSeq" id="WP_378018211.1">
    <property type="nucleotide sequence ID" value="NZ_JBHSKT010000009.1"/>
</dbReference>
<gene>
    <name evidence="2" type="ORF">ACFPIB_14640</name>
</gene>
<keyword evidence="1" id="KW-0812">Transmembrane</keyword>
<evidence type="ECO:0000313" key="3">
    <source>
        <dbReference type="Proteomes" id="UP001596161"/>
    </source>
</evidence>
<name>A0ABW0EBV1_9BACT</name>
<dbReference type="Proteomes" id="UP001596161">
    <property type="component" value="Unassembled WGS sequence"/>
</dbReference>
<keyword evidence="1" id="KW-1133">Transmembrane helix</keyword>
<feature type="transmembrane region" description="Helical" evidence="1">
    <location>
        <begin position="182"/>
        <end position="199"/>
    </location>
</feature>
<evidence type="ECO:0000256" key="1">
    <source>
        <dbReference type="SAM" id="Phobius"/>
    </source>
</evidence>
<feature type="transmembrane region" description="Helical" evidence="1">
    <location>
        <begin position="123"/>
        <end position="143"/>
    </location>
</feature>
<feature type="transmembrane region" description="Helical" evidence="1">
    <location>
        <begin position="97"/>
        <end position="117"/>
    </location>
</feature>
<proteinExistence type="predicted"/>
<reference evidence="3" key="1">
    <citation type="journal article" date="2019" name="Int. J. Syst. Evol. Microbiol.">
        <title>The Global Catalogue of Microorganisms (GCM) 10K type strain sequencing project: providing services to taxonomists for standard genome sequencing and annotation.</title>
        <authorList>
            <consortium name="The Broad Institute Genomics Platform"/>
            <consortium name="The Broad Institute Genome Sequencing Center for Infectious Disease"/>
            <person name="Wu L."/>
            <person name="Ma J."/>
        </authorList>
    </citation>
    <scope>NUCLEOTIDE SEQUENCE [LARGE SCALE GENOMIC DNA]</scope>
    <source>
        <strain evidence="3">KACC 12602</strain>
    </source>
</reference>
<feature type="transmembrane region" description="Helical" evidence="1">
    <location>
        <begin position="150"/>
        <end position="170"/>
    </location>
</feature>